<reference evidence="2 3" key="1">
    <citation type="journal article" date="2018" name="Mol. Ecol.">
        <title>The obligate alkalophilic soda-lake fungus Sodiomyces alkalinus has shifted to a protein diet.</title>
        <authorList>
            <person name="Grum-Grzhimaylo A.A."/>
            <person name="Falkoski D.L."/>
            <person name="van den Heuvel J."/>
            <person name="Valero-Jimenez C.A."/>
            <person name="Min B."/>
            <person name="Choi I.G."/>
            <person name="Lipzen A."/>
            <person name="Daum C.G."/>
            <person name="Aanen D.K."/>
            <person name="Tsang A."/>
            <person name="Henrissat B."/>
            <person name="Bilanenko E.N."/>
            <person name="de Vries R.P."/>
            <person name="van Kan J.A.L."/>
            <person name="Grigoriev I.V."/>
            <person name="Debets A.J.M."/>
        </authorList>
    </citation>
    <scope>NUCLEOTIDE SEQUENCE [LARGE SCALE GENOMIC DNA]</scope>
    <source>
        <strain evidence="2 3">F11</strain>
    </source>
</reference>
<name>A0A3N2Q618_SODAK</name>
<dbReference type="AlphaFoldDB" id="A0A3N2Q618"/>
<feature type="transmembrane region" description="Helical" evidence="1">
    <location>
        <begin position="6"/>
        <end position="24"/>
    </location>
</feature>
<keyword evidence="1" id="KW-0472">Membrane</keyword>
<protein>
    <submittedName>
        <fullName evidence="2">Uncharacterized protein</fullName>
    </submittedName>
</protein>
<keyword evidence="1" id="KW-1133">Transmembrane helix</keyword>
<evidence type="ECO:0000313" key="2">
    <source>
        <dbReference type="EMBL" id="ROT42224.1"/>
    </source>
</evidence>
<keyword evidence="3" id="KW-1185">Reference proteome</keyword>
<proteinExistence type="predicted"/>
<keyword evidence="1" id="KW-0812">Transmembrane</keyword>
<dbReference type="EMBL" id="ML119051">
    <property type="protein sequence ID" value="ROT42224.1"/>
    <property type="molecule type" value="Genomic_DNA"/>
</dbReference>
<dbReference type="GeneID" id="39578635"/>
<gene>
    <name evidence="2" type="ORF">SODALDRAFT_326401</name>
</gene>
<evidence type="ECO:0000256" key="1">
    <source>
        <dbReference type="SAM" id="Phobius"/>
    </source>
</evidence>
<evidence type="ECO:0000313" key="3">
    <source>
        <dbReference type="Proteomes" id="UP000272025"/>
    </source>
</evidence>
<sequence>MFGWPYAFLVALGLGFGTGLFSGWRAPLSSSPNPSWLHLLRFLREDIMINSSFLAALAA</sequence>
<organism evidence="2 3">
    <name type="scientific">Sodiomyces alkalinus (strain CBS 110278 / VKM F-3762 / F11)</name>
    <name type="common">Alkaliphilic filamentous fungus</name>
    <dbReference type="NCBI Taxonomy" id="1314773"/>
    <lineage>
        <taxon>Eukaryota</taxon>
        <taxon>Fungi</taxon>
        <taxon>Dikarya</taxon>
        <taxon>Ascomycota</taxon>
        <taxon>Pezizomycotina</taxon>
        <taxon>Sordariomycetes</taxon>
        <taxon>Hypocreomycetidae</taxon>
        <taxon>Glomerellales</taxon>
        <taxon>Plectosphaerellaceae</taxon>
        <taxon>Sodiomyces</taxon>
    </lineage>
</organism>
<accession>A0A3N2Q618</accession>
<dbReference type="RefSeq" id="XP_028470030.1">
    <property type="nucleotide sequence ID" value="XM_028610157.1"/>
</dbReference>
<dbReference type="Proteomes" id="UP000272025">
    <property type="component" value="Unassembled WGS sequence"/>
</dbReference>